<feature type="transmembrane region" description="Helical" evidence="1">
    <location>
        <begin position="28"/>
        <end position="47"/>
    </location>
</feature>
<sequence>MLFFLLCHAVQLRMLRKKPEFAAIGRRLMTAIMGFLALIMLLTFGLAWYSSEFGQPDPWLTSILFFGTNLSALVLFYFYAPRLFPGQPENAAITRQILLAMLLFIMLIAAFAAAMIAGAEIRSDRVILSAMGWLFVILGNLMPKLKTNPWAGIRVKWTMEDPEIWYKTHRFSGRLWIAGGLALAVAPFLLSTRDAGTILLPGLVILVPVPILYAWCLARRKRRFTGTPRDGQDNSRSA</sequence>
<evidence type="ECO:0000313" key="2">
    <source>
        <dbReference type="EMBL" id="MPN13334.1"/>
    </source>
</evidence>
<evidence type="ECO:0008006" key="3">
    <source>
        <dbReference type="Google" id="ProtNLM"/>
    </source>
</evidence>
<organism evidence="2">
    <name type="scientific">bioreactor metagenome</name>
    <dbReference type="NCBI Taxonomy" id="1076179"/>
    <lineage>
        <taxon>unclassified sequences</taxon>
        <taxon>metagenomes</taxon>
        <taxon>ecological metagenomes</taxon>
    </lineage>
</organism>
<name>A0A645FLP9_9ZZZZ</name>
<feature type="transmembrane region" description="Helical" evidence="1">
    <location>
        <begin position="198"/>
        <end position="218"/>
    </location>
</feature>
<protein>
    <recommendedName>
        <fullName evidence="3">Immunity protein SdpI</fullName>
    </recommendedName>
</protein>
<feature type="transmembrane region" description="Helical" evidence="1">
    <location>
        <begin position="175"/>
        <end position="192"/>
    </location>
</feature>
<feature type="transmembrane region" description="Helical" evidence="1">
    <location>
        <begin position="98"/>
        <end position="119"/>
    </location>
</feature>
<keyword evidence="1" id="KW-1133">Transmembrane helix</keyword>
<dbReference type="Pfam" id="PF13630">
    <property type="entry name" value="SdpI"/>
    <property type="match status" value="1"/>
</dbReference>
<dbReference type="InterPro" id="IPR025962">
    <property type="entry name" value="SdpI/YhfL"/>
</dbReference>
<accession>A0A645FLP9</accession>
<gene>
    <name evidence="2" type="ORF">SDC9_160655</name>
</gene>
<feature type="transmembrane region" description="Helical" evidence="1">
    <location>
        <begin position="59"/>
        <end position="78"/>
    </location>
</feature>
<dbReference type="GO" id="GO:0009636">
    <property type="term" value="P:response to toxic substance"/>
    <property type="evidence" value="ECO:0007669"/>
    <property type="project" value="TreeGrafter"/>
</dbReference>
<dbReference type="PANTHER" id="PTHR37810">
    <property type="entry name" value="IMMUNITY PROTEIN SDPI"/>
    <property type="match status" value="1"/>
</dbReference>
<keyword evidence="1" id="KW-0472">Membrane</keyword>
<dbReference type="AlphaFoldDB" id="A0A645FLP9"/>
<dbReference type="EMBL" id="VSSQ01059833">
    <property type="protein sequence ID" value="MPN13334.1"/>
    <property type="molecule type" value="Genomic_DNA"/>
</dbReference>
<proteinExistence type="predicted"/>
<feature type="transmembrane region" description="Helical" evidence="1">
    <location>
        <begin position="125"/>
        <end position="142"/>
    </location>
</feature>
<evidence type="ECO:0000256" key="1">
    <source>
        <dbReference type="SAM" id="Phobius"/>
    </source>
</evidence>
<keyword evidence="1" id="KW-0812">Transmembrane</keyword>
<comment type="caution">
    <text evidence="2">The sequence shown here is derived from an EMBL/GenBank/DDBJ whole genome shotgun (WGS) entry which is preliminary data.</text>
</comment>
<reference evidence="2" key="1">
    <citation type="submission" date="2019-08" db="EMBL/GenBank/DDBJ databases">
        <authorList>
            <person name="Kucharzyk K."/>
            <person name="Murdoch R.W."/>
            <person name="Higgins S."/>
            <person name="Loffler F."/>
        </authorList>
    </citation>
    <scope>NUCLEOTIDE SEQUENCE</scope>
</reference>
<dbReference type="PANTHER" id="PTHR37810:SF5">
    <property type="entry name" value="IMMUNITY PROTEIN SDPI"/>
    <property type="match status" value="1"/>
</dbReference>